<evidence type="ECO:0000256" key="5">
    <source>
        <dbReference type="SAM" id="Phobius"/>
    </source>
</evidence>
<proteinExistence type="predicted"/>
<evidence type="ECO:0000256" key="2">
    <source>
        <dbReference type="ARBA" id="ARBA00022692"/>
    </source>
</evidence>
<organism evidence="6 7">
    <name type="scientific">Mycena rosella</name>
    <name type="common">Pink bonnet</name>
    <name type="synonym">Agaricus rosellus</name>
    <dbReference type="NCBI Taxonomy" id="1033263"/>
    <lineage>
        <taxon>Eukaryota</taxon>
        <taxon>Fungi</taxon>
        <taxon>Dikarya</taxon>
        <taxon>Basidiomycota</taxon>
        <taxon>Agaricomycotina</taxon>
        <taxon>Agaricomycetes</taxon>
        <taxon>Agaricomycetidae</taxon>
        <taxon>Agaricales</taxon>
        <taxon>Marasmiineae</taxon>
        <taxon>Mycenaceae</taxon>
        <taxon>Mycena</taxon>
    </lineage>
</organism>
<evidence type="ECO:0000256" key="3">
    <source>
        <dbReference type="ARBA" id="ARBA00022989"/>
    </source>
</evidence>
<dbReference type="InterPro" id="IPR007271">
    <property type="entry name" value="Nuc_sug_transpt"/>
</dbReference>
<evidence type="ECO:0000256" key="1">
    <source>
        <dbReference type="ARBA" id="ARBA00004141"/>
    </source>
</evidence>
<evidence type="ECO:0000313" key="7">
    <source>
        <dbReference type="Proteomes" id="UP001221757"/>
    </source>
</evidence>
<comment type="caution">
    <text evidence="6">The sequence shown here is derived from an EMBL/GenBank/DDBJ whole genome shotgun (WGS) entry which is preliminary data.</text>
</comment>
<keyword evidence="3 5" id="KW-1133">Transmembrane helix</keyword>
<protein>
    <submittedName>
        <fullName evidence="6">Nucleotide-sugar transporter-domain-containing protein</fullName>
    </submittedName>
</protein>
<feature type="transmembrane region" description="Helical" evidence="5">
    <location>
        <begin position="79"/>
        <end position="99"/>
    </location>
</feature>
<keyword evidence="2 5" id="KW-0812">Transmembrane</keyword>
<reference evidence="6" key="1">
    <citation type="submission" date="2023-03" db="EMBL/GenBank/DDBJ databases">
        <title>Massive genome expansion in bonnet fungi (Mycena s.s.) driven by repeated elements and novel gene families across ecological guilds.</title>
        <authorList>
            <consortium name="Lawrence Berkeley National Laboratory"/>
            <person name="Harder C.B."/>
            <person name="Miyauchi S."/>
            <person name="Viragh M."/>
            <person name="Kuo A."/>
            <person name="Thoen E."/>
            <person name="Andreopoulos B."/>
            <person name="Lu D."/>
            <person name="Skrede I."/>
            <person name="Drula E."/>
            <person name="Henrissat B."/>
            <person name="Morin E."/>
            <person name="Kohler A."/>
            <person name="Barry K."/>
            <person name="LaButti K."/>
            <person name="Morin E."/>
            <person name="Salamov A."/>
            <person name="Lipzen A."/>
            <person name="Mereny Z."/>
            <person name="Hegedus B."/>
            <person name="Baldrian P."/>
            <person name="Stursova M."/>
            <person name="Weitz H."/>
            <person name="Taylor A."/>
            <person name="Grigoriev I.V."/>
            <person name="Nagy L.G."/>
            <person name="Martin F."/>
            <person name="Kauserud H."/>
        </authorList>
    </citation>
    <scope>NUCLEOTIDE SEQUENCE</scope>
    <source>
        <strain evidence="6">CBHHK067</strain>
    </source>
</reference>
<dbReference type="GO" id="GO:0015165">
    <property type="term" value="F:pyrimidine nucleotide-sugar transmembrane transporter activity"/>
    <property type="evidence" value="ECO:0007669"/>
    <property type="project" value="InterPro"/>
</dbReference>
<accession>A0AAD7FCY9</accession>
<keyword evidence="7" id="KW-1185">Reference proteome</keyword>
<dbReference type="Proteomes" id="UP001221757">
    <property type="component" value="Unassembled WGS sequence"/>
</dbReference>
<dbReference type="AlphaFoldDB" id="A0AAD7FCY9"/>
<comment type="subcellular location">
    <subcellularLocation>
        <location evidence="1">Membrane</location>
        <topology evidence="1">Multi-pass membrane protein</topology>
    </subcellularLocation>
</comment>
<dbReference type="GO" id="GO:0000139">
    <property type="term" value="C:Golgi membrane"/>
    <property type="evidence" value="ECO:0007669"/>
    <property type="project" value="InterPro"/>
</dbReference>
<keyword evidence="4 5" id="KW-0472">Membrane</keyword>
<dbReference type="PANTHER" id="PTHR10231">
    <property type="entry name" value="NUCLEOTIDE-SUGAR TRANSMEMBRANE TRANSPORTER"/>
    <property type="match status" value="1"/>
</dbReference>
<dbReference type="EMBL" id="JARKIE010000923">
    <property type="protein sequence ID" value="KAJ7612877.1"/>
    <property type="molecule type" value="Genomic_DNA"/>
</dbReference>
<gene>
    <name evidence="6" type="ORF">B0H17DRAFT_1341357</name>
</gene>
<name>A0AAD7FCY9_MYCRO</name>
<feature type="transmembrane region" description="Helical" evidence="5">
    <location>
        <begin position="111"/>
        <end position="131"/>
    </location>
</feature>
<dbReference type="Pfam" id="PF04142">
    <property type="entry name" value="Nuc_sug_transp"/>
    <property type="match status" value="1"/>
</dbReference>
<evidence type="ECO:0000256" key="4">
    <source>
        <dbReference type="ARBA" id="ARBA00023136"/>
    </source>
</evidence>
<sequence>MSFWTVLRELSYPWAAPFWRNSLQFVALSPTKWLSLFFFAIGVGIDQILTSTLDQVAKNVAVGSAHDSAPLPIRVMSPLTGFGAVIAACFTSGLARVYFGMVLKNPRADLWVRIVQLSLFSIIPALLPVLYSSAAPPHGSKALLVKYTLEFPVPALLNTGNTTPDRLKALNDYLKQTLSDSHRIAKELDASIQLNFPGTTEKGEDKWNRVLA</sequence>
<evidence type="ECO:0000313" key="6">
    <source>
        <dbReference type="EMBL" id="KAJ7612877.1"/>
    </source>
</evidence>